<dbReference type="AlphaFoldDB" id="A0A6B8VVG7"/>
<keyword evidence="1" id="KW-0479">Metal-binding</keyword>
<accession>A0A6B8VVG7</accession>
<dbReference type="SUPFAM" id="SSF56784">
    <property type="entry name" value="HAD-like"/>
    <property type="match status" value="1"/>
</dbReference>
<dbReference type="InterPro" id="IPR003337">
    <property type="entry name" value="Trehalose_PPase"/>
</dbReference>
<comment type="similarity">
    <text evidence="1">Belongs to the trehalose phosphatase family.</text>
</comment>
<dbReference type="EC" id="3.1.3.12" evidence="1"/>
<dbReference type="Pfam" id="PF02358">
    <property type="entry name" value="Trehalose_PPase"/>
    <property type="match status" value="1"/>
</dbReference>
<keyword evidence="1 2" id="KW-0378">Hydrolase</keyword>
<gene>
    <name evidence="2" type="primary">otsB</name>
    <name evidence="2" type="ORF">CKALI_01955</name>
</gene>
<comment type="cofactor">
    <cofactor evidence="1">
        <name>Mg(2+)</name>
        <dbReference type="ChEBI" id="CHEBI:18420"/>
    </cofactor>
</comment>
<protein>
    <recommendedName>
        <fullName evidence="1">Trehalose 6-phosphate phosphatase</fullName>
        <ecNumber evidence="1">3.1.3.12</ecNumber>
    </recommendedName>
</protein>
<evidence type="ECO:0000313" key="3">
    <source>
        <dbReference type="Proteomes" id="UP000427071"/>
    </source>
</evidence>
<comment type="catalytic activity">
    <reaction evidence="1">
        <text>alpha,alpha-trehalose 6-phosphate + H2O = alpha,alpha-trehalose + phosphate</text>
        <dbReference type="Rhea" id="RHEA:23420"/>
        <dbReference type="ChEBI" id="CHEBI:15377"/>
        <dbReference type="ChEBI" id="CHEBI:16551"/>
        <dbReference type="ChEBI" id="CHEBI:43474"/>
        <dbReference type="ChEBI" id="CHEBI:58429"/>
        <dbReference type="EC" id="3.1.3.12"/>
    </reaction>
</comment>
<keyword evidence="1" id="KW-0460">Magnesium</keyword>
<evidence type="ECO:0000256" key="1">
    <source>
        <dbReference type="RuleBase" id="RU361117"/>
    </source>
</evidence>
<dbReference type="NCBIfam" id="TIGR01484">
    <property type="entry name" value="HAD-SF-IIB"/>
    <property type="match status" value="1"/>
</dbReference>
<organism evidence="2 3">
    <name type="scientific">Corynebacterium kalinowskii</name>
    <dbReference type="NCBI Taxonomy" id="2675216"/>
    <lineage>
        <taxon>Bacteria</taxon>
        <taxon>Bacillati</taxon>
        <taxon>Actinomycetota</taxon>
        <taxon>Actinomycetes</taxon>
        <taxon>Mycobacteriales</taxon>
        <taxon>Corynebacteriaceae</taxon>
        <taxon>Corynebacterium</taxon>
    </lineage>
</organism>
<comment type="pathway">
    <text evidence="1">Glycan biosynthesis; trehalose biosynthesis.</text>
</comment>
<dbReference type="RefSeq" id="WP_231580509.1">
    <property type="nucleotide sequence ID" value="NZ_CP046452.1"/>
</dbReference>
<dbReference type="GO" id="GO:0004805">
    <property type="term" value="F:trehalose-phosphatase activity"/>
    <property type="evidence" value="ECO:0007669"/>
    <property type="project" value="UniProtKB-EC"/>
</dbReference>
<dbReference type="Proteomes" id="UP000427071">
    <property type="component" value="Chromosome"/>
</dbReference>
<reference evidence="3" key="1">
    <citation type="submission" date="2019-11" db="EMBL/GenBank/DDBJ databases">
        <title>Complete genome sequence of Corynebacterium kalinowskii 1959, a novel Corynebacterium species isolated from soil of a small paddock in Vilsendorf, Germany.</title>
        <authorList>
            <person name="Schaffert L."/>
            <person name="Ruwe M."/>
            <person name="Milse J."/>
            <person name="Hanuschka K."/>
            <person name="Ortseifen V."/>
            <person name="Droste J."/>
            <person name="Brandt D."/>
            <person name="Schlueter L."/>
            <person name="Kutter Y."/>
            <person name="Vinke S."/>
            <person name="Viehoefer P."/>
            <person name="Jacob L."/>
            <person name="Luebke N.-C."/>
            <person name="Schulte-Berndt E."/>
            <person name="Hain C."/>
            <person name="Linder M."/>
            <person name="Schmidt P."/>
            <person name="Wollenschlaeger L."/>
            <person name="Luttermann T."/>
            <person name="Thieme E."/>
            <person name="Hassa J."/>
            <person name="Haak M."/>
            <person name="Wittchen M."/>
            <person name="Mentz A."/>
            <person name="Persicke M."/>
            <person name="Busche T."/>
            <person name="Ruckert C."/>
        </authorList>
    </citation>
    <scope>NUCLEOTIDE SEQUENCE [LARGE SCALE GENOMIC DNA]</scope>
    <source>
        <strain evidence="3">1959</strain>
    </source>
</reference>
<dbReference type="Gene3D" id="3.40.50.1000">
    <property type="entry name" value="HAD superfamily/HAD-like"/>
    <property type="match status" value="1"/>
</dbReference>
<dbReference type="EMBL" id="CP046452">
    <property type="protein sequence ID" value="QGU01290.1"/>
    <property type="molecule type" value="Genomic_DNA"/>
</dbReference>
<dbReference type="GO" id="GO:0005992">
    <property type="term" value="P:trehalose biosynthetic process"/>
    <property type="evidence" value="ECO:0007669"/>
    <property type="project" value="UniProtKB-UniPathway"/>
</dbReference>
<name>A0A6B8VVG7_9CORY</name>
<evidence type="ECO:0000313" key="2">
    <source>
        <dbReference type="EMBL" id="QGU01290.1"/>
    </source>
</evidence>
<comment type="function">
    <text evidence="1">Removes the phosphate from trehalose 6-phosphate to produce free trehalose.</text>
</comment>
<dbReference type="KEGG" id="ckw:CKALI_01955"/>
<dbReference type="GO" id="GO:0046872">
    <property type="term" value="F:metal ion binding"/>
    <property type="evidence" value="ECO:0007669"/>
    <property type="project" value="UniProtKB-KW"/>
</dbReference>
<dbReference type="NCBIfam" id="TIGR00685">
    <property type="entry name" value="T6PP"/>
    <property type="match status" value="1"/>
</dbReference>
<dbReference type="Gene3D" id="3.30.70.1020">
    <property type="entry name" value="Trehalose-6-phosphate phosphatase related protein, domain 2"/>
    <property type="match status" value="1"/>
</dbReference>
<dbReference type="InterPro" id="IPR036412">
    <property type="entry name" value="HAD-like_sf"/>
</dbReference>
<proteinExistence type="inferred from homology"/>
<dbReference type="InterPro" id="IPR006379">
    <property type="entry name" value="HAD-SF_hydro_IIB"/>
</dbReference>
<dbReference type="InterPro" id="IPR023214">
    <property type="entry name" value="HAD_sf"/>
</dbReference>
<dbReference type="UniPathway" id="UPA00299"/>
<sequence>MTYASAADITSALSRVAAVQTLLVVSDFDGTLAGFSTEALNVPVNRESINALMELGTVAGTHSAILSGRHLAGLQQVAGEVGGIQLVGSHGAEGIELTDSQAALLDSLTAELDALIDGIDGAFIEHKPVHRVLHYRKVSPELHDDLVARARSLEAEGVHVTHGKCIEEFSVVDVTKGTWISQARDRYNADAVVFLGDDFTDENGMRALGPNDLGVRVGEGETLAHLRVPDLEAVEALLKELLQMRRTVLPA</sequence>
<keyword evidence="3" id="KW-1185">Reference proteome</keyword>